<keyword evidence="4" id="KW-0963">Cytoplasm</keyword>
<dbReference type="WBParaSite" id="ECPE_0000280801-mRNA-1">
    <property type="protein sequence ID" value="ECPE_0000280801-mRNA-1"/>
    <property type="gene ID" value="ECPE_0000280801"/>
</dbReference>
<organism evidence="14">
    <name type="scientific">Echinostoma caproni</name>
    <dbReference type="NCBI Taxonomy" id="27848"/>
    <lineage>
        <taxon>Eukaryota</taxon>
        <taxon>Metazoa</taxon>
        <taxon>Spiralia</taxon>
        <taxon>Lophotrochozoa</taxon>
        <taxon>Platyhelminthes</taxon>
        <taxon>Trematoda</taxon>
        <taxon>Digenea</taxon>
        <taxon>Plagiorchiida</taxon>
        <taxon>Echinostomata</taxon>
        <taxon>Echinostomatoidea</taxon>
        <taxon>Echinostomatidae</taxon>
        <taxon>Echinostoma</taxon>
    </lineage>
</organism>
<evidence type="ECO:0000256" key="3">
    <source>
        <dbReference type="ARBA" id="ARBA00014066"/>
    </source>
</evidence>
<comment type="subcellular location">
    <subcellularLocation>
        <location evidence="1">Cytoplasm</location>
        <location evidence="1">Stress granule</location>
    </subcellularLocation>
    <subcellularLocation>
        <location evidence="2">Nucleus speckle</location>
    </subcellularLocation>
</comment>
<keyword evidence="13" id="KW-1185">Reference proteome</keyword>
<evidence type="ECO:0000256" key="4">
    <source>
        <dbReference type="ARBA" id="ARBA00022490"/>
    </source>
</evidence>
<evidence type="ECO:0000256" key="5">
    <source>
        <dbReference type="ARBA" id="ARBA00022553"/>
    </source>
</evidence>
<comment type="function">
    <text evidence="10">In unstressed cells, promotes SIAH1-mediated polyubiquitination and degradation of the serine/threonine-protein kinase HIPK2, probably by acting as a loading factor that potentiates complex formation between HIPK2 and ubiquitin ligase SIAH1. In response to DNA damage, localizes to the nucleus following phosphorylation by HIPK2 and modulates the expression of a subset of TP53/p53 target genes by binding to TP53 at target gene promoters. This limits the expression of a number of cell death-mediating TP53 target genes, reducing DNA damage-induced cell death. Enhances the binding of transcription factor TCF7L2/TCF4, a Wnt signaling pathway effector, to the promoters of target genes. Plays a role in stress granule formation.</text>
</comment>
<reference evidence="14" key="1">
    <citation type="submission" date="2016-06" db="UniProtKB">
        <authorList>
            <consortium name="WormBaseParasite"/>
        </authorList>
    </citation>
    <scope>IDENTIFICATION</scope>
</reference>
<keyword evidence="6" id="KW-0832">Ubl conjugation</keyword>
<evidence type="ECO:0000256" key="10">
    <source>
        <dbReference type="ARBA" id="ARBA00045449"/>
    </source>
</evidence>
<gene>
    <name evidence="12" type="ORF">ECPE_LOCUS2805</name>
</gene>
<evidence type="ECO:0000256" key="8">
    <source>
        <dbReference type="ARBA" id="ARBA00032174"/>
    </source>
</evidence>
<evidence type="ECO:0000313" key="13">
    <source>
        <dbReference type="Proteomes" id="UP000272942"/>
    </source>
</evidence>
<evidence type="ECO:0000313" key="14">
    <source>
        <dbReference type="WBParaSite" id="ECPE_0000280801-mRNA-1"/>
    </source>
</evidence>
<feature type="compositionally biased region" description="Polar residues" evidence="11">
    <location>
        <begin position="19"/>
        <end position="58"/>
    </location>
</feature>
<sequence>MIFTQFPTKDPLDPPPPSYNYSGAPNQTPYPAQNYQQGGTAAYNYTTVPNAPPQNMTSYPGGGYYQPQAQMYQPAPAGYMQPVQQNAFPPNASTVYVPQVQYDGDARFSPNCPPIVPPPPPGYAPNPAQQLSQAGFNVQVPQGQYARDPGWTLW</sequence>
<keyword evidence="7" id="KW-0539">Nucleus</keyword>
<proteinExistence type="predicted"/>
<feature type="region of interest" description="Disordered" evidence="11">
    <location>
        <begin position="1"/>
        <end position="67"/>
    </location>
</feature>
<evidence type="ECO:0000256" key="2">
    <source>
        <dbReference type="ARBA" id="ARBA00004324"/>
    </source>
</evidence>
<evidence type="ECO:0000313" key="12">
    <source>
        <dbReference type="EMBL" id="VDP67479.1"/>
    </source>
</evidence>
<dbReference type="OrthoDB" id="6268585at2759"/>
<dbReference type="Pfam" id="PF11029">
    <property type="entry name" value="DAZAP2"/>
    <property type="match status" value="1"/>
</dbReference>
<dbReference type="Proteomes" id="UP000272942">
    <property type="component" value="Unassembled WGS sequence"/>
</dbReference>
<name>A0A183A770_9TREM</name>
<dbReference type="AlphaFoldDB" id="A0A183A770"/>
<dbReference type="GO" id="GO:0010494">
    <property type="term" value="C:cytoplasmic stress granule"/>
    <property type="evidence" value="ECO:0007669"/>
    <property type="project" value="UniProtKB-SubCell"/>
</dbReference>
<evidence type="ECO:0000256" key="1">
    <source>
        <dbReference type="ARBA" id="ARBA00004210"/>
    </source>
</evidence>
<protein>
    <recommendedName>
        <fullName evidence="3">DAZ-associated protein 2</fullName>
    </recommendedName>
    <alternativeName>
        <fullName evidence="8">Deleted in azoospermia-associated protein 2</fullName>
    </alternativeName>
    <alternativeName>
        <fullName evidence="9">Proline-rich transcript in brain protein</fullName>
    </alternativeName>
</protein>
<evidence type="ECO:0000256" key="11">
    <source>
        <dbReference type="SAM" id="MobiDB-lite"/>
    </source>
</evidence>
<keyword evidence="5" id="KW-0597">Phosphoprotein</keyword>
<evidence type="ECO:0000256" key="6">
    <source>
        <dbReference type="ARBA" id="ARBA00022843"/>
    </source>
</evidence>
<dbReference type="InterPro" id="IPR022730">
    <property type="entry name" value="DAZ_assoc-2"/>
</dbReference>
<dbReference type="GO" id="GO:0016607">
    <property type="term" value="C:nuclear speck"/>
    <property type="evidence" value="ECO:0007669"/>
    <property type="project" value="UniProtKB-SubCell"/>
</dbReference>
<reference evidence="12 13" key="2">
    <citation type="submission" date="2018-11" db="EMBL/GenBank/DDBJ databases">
        <authorList>
            <consortium name="Pathogen Informatics"/>
        </authorList>
    </citation>
    <scope>NUCLEOTIDE SEQUENCE [LARGE SCALE GENOMIC DNA]</scope>
    <source>
        <strain evidence="12 13">Egypt</strain>
    </source>
</reference>
<evidence type="ECO:0000256" key="7">
    <source>
        <dbReference type="ARBA" id="ARBA00023242"/>
    </source>
</evidence>
<evidence type="ECO:0000256" key="9">
    <source>
        <dbReference type="ARBA" id="ARBA00034352"/>
    </source>
</evidence>
<dbReference type="EMBL" id="UZAN01039866">
    <property type="protein sequence ID" value="VDP67479.1"/>
    <property type="molecule type" value="Genomic_DNA"/>
</dbReference>
<accession>A0A183A770</accession>